<feature type="transmembrane region" description="Helical" evidence="10">
    <location>
        <begin position="105"/>
        <end position="126"/>
    </location>
</feature>
<dbReference type="InterPro" id="IPR038354">
    <property type="entry name" value="VKOR_sf"/>
</dbReference>
<feature type="transmembrane region" description="Helical" evidence="10">
    <location>
        <begin position="138"/>
        <end position="158"/>
    </location>
</feature>
<evidence type="ECO:0000256" key="7">
    <source>
        <dbReference type="ARBA" id="ARBA00023136"/>
    </source>
</evidence>
<dbReference type="Gene3D" id="1.20.1440.130">
    <property type="entry name" value="VKOR domain"/>
    <property type="match status" value="1"/>
</dbReference>
<feature type="domain" description="Vitamin K epoxide reductase" evidence="11">
    <location>
        <begin position="16"/>
        <end position="157"/>
    </location>
</feature>
<keyword evidence="4" id="KW-0874">Quinone</keyword>
<reference evidence="12" key="1">
    <citation type="submission" date="2020-09" db="EMBL/GenBank/DDBJ databases">
        <title>Hoyosella lacisalsi sp. nov., a halotolerant actinobacterium isolated from soil of Lake Gudzhirganskoe.</title>
        <authorList>
            <person name="Yang Q."/>
            <person name="Guo P.Y."/>
            <person name="Liu S.W."/>
            <person name="Li F.N."/>
            <person name="Sun C.H."/>
        </authorList>
    </citation>
    <scope>NUCLEOTIDE SEQUENCE</scope>
    <source>
        <strain evidence="12">G463</strain>
    </source>
</reference>
<dbReference type="InterPro" id="IPR012932">
    <property type="entry name" value="VKOR"/>
</dbReference>
<dbReference type="Proteomes" id="UP000642993">
    <property type="component" value="Unassembled WGS sequence"/>
</dbReference>
<evidence type="ECO:0000256" key="10">
    <source>
        <dbReference type="SAM" id="Phobius"/>
    </source>
</evidence>
<evidence type="ECO:0000256" key="9">
    <source>
        <dbReference type="ARBA" id="ARBA00023284"/>
    </source>
</evidence>
<dbReference type="GO" id="GO:0016020">
    <property type="term" value="C:membrane"/>
    <property type="evidence" value="ECO:0007669"/>
    <property type="project" value="UniProtKB-SubCell"/>
</dbReference>
<keyword evidence="3 10" id="KW-0812">Transmembrane</keyword>
<dbReference type="RefSeq" id="WP_192039904.1">
    <property type="nucleotide sequence ID" value="NZ_JACYWE010000008.1"/>
</dbReference>
<dbReference type="Pfam" id="PF07884">
    <property type="entry name" value="VKOR"/>
    <property type="match status" value="1"/>
</dbReference>
<evidence type="ECO:0000256" key="6">
    <source>
        <dbReference type="ARBA" id="ARBA00023002"/>
    </source>
</evidence>
<name>A0A927PLR7_9ACTN</name>
<accession>A0A927PLR7</accession>
<keyword evidence="8" id="KW-1015">Disulfide bond</keyword>
<comment type="similarity">
    <text evidence="2">Belongs to the VKOR family.</text>
</comment>
<dbReference type="CDD" id="cd12922">
    <property type="entry name" value="VKOR_5"/>
    <property type="match status" value="1"/>
</dbReference>
<dbReference type="AlphaFoldDB" id="A0A927PLR7"/>
<evidence type="ECO:0000256" key="1">
    <source>
        <dbReference type="ARBA" id="ARBA00004141"/>
    </source>
</evidence>
<evidence type="ECO:0000313" key="13">
    <source>
        <dbReference type="Proteomes" id="UP000642993"/>
    </source>
</evidence>
<evidence type="ECO:0000256" key="4">
    <source>
        <dbReference type="ARBA" id="ARBA00022719"/>
    </source>
</evidence>
<keyword evidence="13" id="KW-1185">Reference proteome</keyword>
<evidence type="ECO:0000256" key="8">
    <source>
        <dbReference type="ARBA" id="ARBA00023157"/>
    </source>
</evidence>
<keyword evidence="7 10" id="KW-0472">Membrane</keyword>
<keyword evidence="6" id="KW-0560">Oxidoreductase</keyword>
<protein>
    <submittedName>
        <fullName evidence="12">Vitamin K epoxide reductase family protein</fullName>
    </submittedName>
</protein>
<dbReference type="EMBL" id="JACYWE010000008">
    <property type="protein sequence ID" value="MBD8507440.1"/>
    <property type="molecule type" value="Genomic_DNA"/>
</dbReference>
<dbReference type="InterPro" id="IPR041714">
    <property type="entry name" value="VKOR_Actinobacteria"/>
</dbReference>
<sequence>MLPGADIARGAPRDTRAAAGWALLVLGLLGLAAAFALAVERVMLLADPDYIPTCSLNPVLSCGSVMTTEQAQVLGFPNPFIGIVAFTVVVTTAVVVLTGAALPRWYWAGLATGSVLGLAFVHWLIYQSLYSINALCPYCMVVWAVQLPLTIIAVGRAWPPGRLASAVAPWRWHIVVIWYVLVLALIAERFWYYWSTLL</sequence>
<dbReference type="SMART" id="SM00756">
    <property type="entry name" value="VKc"/>
    <property type="match status" value="1"/>
</dbReference>
<keyword evidence="5 10" id="KW-1133">Transmembrane helix</keyword>
<feature type="transmembrane region" description="Helical" evidence="10">
    <location>
        <begin position="170"/>
        <end position="192"/>
    </location>
</feature>
<proteinExistence type="inferred from homology"/>
<keyword evidence="9" id="KW-0676">Redox-active center</keyword>
<organism evidence="12 13">
    <name type="scientific">Lolliginicoccus lacisalsi</name>
    <dbReference type="NCBI Taxonomy" id="2742202"/>
    <lineage>
        <taxon>Bacteria</taxon>
        <taxon>Bacillati</taxon>
        <taxon>Actinomycetota</taxon>
        <taxon>Actinomycetes</taxon>
        <taxon>Mycobacteriales</taxon>
        <taxon>Hoyosellaceae</taxon>
        <taxon>Lolliginicoccus</taxon>
    </lineage>
</organism>
<evidence type="ECO:0000313" key="12">
    <source>
        <dbReference type="EMBL" id="MBD8507440.1"/>
    </source>
</evidence>
<evidence type="ECO:0000256" key="3">
    <source>
        <dbReference type="ARBA" id="ARBA00022692"/>
    </source>
</evidence>
<comment type="caution">
    <text evidence="12">The sequence shown here is derived from an EMBL/GenBank/DDBJ whole genome shotgun (WGS) entry which is preliminary data.</text>
</comment>
<feature type="transmembrane region" description="Helical" evidence="10">
    <location>
        <begin position="80"/>
        <end position="99"/>
    </location>
</feature>
<evidence type="ECO:0000256" key="5">
    <source>
        <dbReference type="ARBA" id="ARBA00022989"/>
    </source>
</evidence>
<dbReference type="GO" id="GO:0016491">
    <property type="term" value="F:oxidoreductase activity"/>
    <property type="evidence" value="ECO:0007669"/>
    <property type="project" value="UniProtKB-KW"/>
</dbReference>
<dbReference type="GO" id="GO:0048038">
    <property type="term" value="F:quinone binding"/>
    <property type="evidence" value="ECO:0007669"/>
    <property type="project" value="UniProtKB-KW"/>
</dbReference>
<evidence type="ECO:0000256" key="2">
    <source>
        <dbReference type="ARBA" id="ARBA00006214"/>
    </source>
</evidence>
<gene>
    <name evidence="12" type="ORF">HT102_13200</name>
</gene>
<evidence type="ECO:0000259" key="11">
    <source>
        <dbReference type="SMART" id="SM00756"/>
    </source>
</evidence>
<comment type="subcellular location">
    <subcellularLocation>
        <location evidence="1">Membrane</location>
        <topology evidence="1">Multi-pass membrane protein</topology>
    </subcellularLocation>
</comment>
<feature type="transmembrane region" description="Helical" evidence="10">
    <location>
        <begin position="20"/>
        <end position="39"/>
    </location>
</feature>